<feature type="transmembrane region" description="Helical" evidence="1">
    <location>
        <begin position="124"/>
        <end position="146"/>
    </location>
</feature>
<keyword evidence="3" id="KW-1185">Reference proteome</keyword>
<sequence length="205" mass="22511">MVLAGLFAGVLCLGLILGDWLYFIRLTPDAIRYGCGIARSLDQFPADRVVHVSRRFDANGVLSLPHGIARYYPELRQIAIRPQYHLFSMSFRTAWPLKGLVHLSADAPQATAVCVKRIPWSSAIITLVWFLLVSLGTAAFLVTYALQGGFNSFTGVLMGTGILGIGLLVLAFGAVTVVFSYRLENSRLMKVYGELLDDAENSLRT</sequence>
<dbReference type="Proteomes" id="UP000192042">
    <property type="component" value="Chromosome I"/>
</dbReference>
<organism evidence="2 3">
    <name type="scientific">Nitrospira japonica</name>
    <dbReference type="NCBI Taxonomy" id="1325564"/>
    <lineage>
        <taxon>Bacteria</taxon>
        <taxon>Pseudomonadati</taxon>
        <taxon>Nitrospirota</taxon>
        <taxon>Nitrospiria</taxon>
        <taxon>Nitrospirales</taxon>
        <taxon>Nitrospiraceae</taxon>
        <taxon>Nitrospira</taxon>
    </lineage>
</organism>
<evidence type="ECO:0000256" key="1">
    <source>
        <dbReference type="SAM" id="Phobius"/>
    </source>
</evidence>
<dbReference type="KEGG" id="nja:NSJP_1552"/>
<accession>A0A1W1I3Z7</accession>
<dbReference type="RefSeq" id="WP_080886214.1">
    <property type="nucleotide sequence ID" value="NZ_LT828648.1"/>
</dbReference>
<evidence type="ECO:0000313" key="2">
    <source>
        <dbReference type="EMBL" id="SLM47724.1"/>
    </source>
</evidence>
<dbReference type="OrthoDB" id="9790084at2"/>
<evidence type="ECO:0000313" key="3">
    <source>
        <dbReference type="Proteomes" id="UP000192042"/>
    </source>
</evidence>
<keyword evidence="1" id="KW-0812">Transmembrane</keyword>
<name>A0A1W1I3Z7_9BACT</name>
<gene>
    <name evidence="2" type="ORF">NSJP_1552</name>
</gene>
<protein>
    <recommendedName>
        <fullName evidence="4">Transmembrane protein</fullName>
    </recommendedName>
</protein>
<feature type="transmembrane region" description="Helical" evidence="1">
    <location>
        <begin position="6"/>
        <end position="24"/>
    </location>
</feature>
<dbReference type="AlphaFoldDB" id="A0A1W1I3Z7"/>
<keyword evidence="1" id="KW-1133">Transmembrane helix</keyword>
<evidence type="ECO:0008006" key="4">
    <source>
        <dbReference type="Google" id="ProtNLM"/>
    </source>
</evidence>
<reference evidence="2 3" key="1">
    <citation type="submission" date="2017-03" db="EMBL/GenBank/DDBJ databases">
        <authorList>
            <person name="Afonso C.L."/>
            <person name="Miller P.J."/>
            <person name="Scott M.A."/>
            <person name="Spackman E."/>
            <person name="Goraichik I."/>
            <person name="Dimitrov K.M."/>
            <person name="Suarez D.L."/>
            <person name="Swayne D.E."/>
        </authorList>
    </citation>
    <scope>NUCLEOTIDE SEQUENCE [LARGE SCALE GENOMIC DNA]</scope>
    <source>
        <strain evidence="2">Genome sequencing of Nitrospira japonica strain NJ11</strain>
    </source>
</reference>
<proteinExistence type="predicted"/>
<dbReference type="STRING" id="1325564.NSJP_1552"/>
<dbReference type="EMBL" id="LT828648">
    <property type="protein sequence ID" value="SLM47724.1"/>
    <property type="molecule type" value="Genomic_DNA"/>
</dbReference>
<feature type="transmembrane region" description="Helical" evidence="1">
    <location>
        <begin position="158"/>
        <end position="181"/>
    </location>
</feature>
<keyword evidence="1" id="KW-0472">Membrane</keyword>